<dbReference type="InterPro" id="IPR001547">
    <property type="entry name" value="Glyco_hydro_5"/>
</dbReference>
<feature type="domain" description="Glycoside hydrolase family 5" evidence="7">
    <location>
        <begin position="90"/>
        <end position="345"/>
    </location>
</feature>
<dbReference type="Gene3D" id="3.20.20.80">
    <property type="entry name" value="Glycosidases"/>
    <property type="match status" value="1"/>
</dbReference>
<dbReference type="GO" id="GO:0009986">
    <property type="term" value="C:cell surface"/>
    <property type="evidence" value="ECO:0007669"/>
    <property type="project" value="TreeGrafter"/>
</dbReference>
<comment type="caution">
    <text evidence="8">The sequence shown here is derived from an EMBL/GenBank/DDBJ whole genome shotgun (WGS) entry which is preliminary data.</text>
</comment>
<feature type="chain" id="PRO_5040187868" description="Glycoside hydrolase family 5 domain-containing protein" evidence="6">
    <location>
        <begin position="24"/>
        <end position="524"/>
    </location>
</feature>
<sequence>MKLLTTNLIISIILVSIDKLTLASNLTDDLQTIWDYNGDTIKGISLGGWFVLEPYITPSLFEQFDQNDTDFILPVDEYSFCTKLGQEDCLKQLESHWDLYYTEDDFIDIKNYGFNTIRIPIGYWAFFKLDNDPYVQGQIKYLDRAIDWARLQDLKVWIDLHGLPGSQNGFDNSGQRGNVSWFDNEENLNITFKTLNYIFAKYGGGNYTDVIIGIEIANEPLAPKLNISDLLDFIYNSYYDYREIHQSTNYFVVQEAFESIGWWNDQLNNDYTNVSNKFSDRIPNLEISNDYFQGIIFDHHHYEVFTYDQLNKTFQERIQDIIEYSESINEIQKYHPSLVGEWSGAITDCAKWLNGVGTGARYDYTFNESQFTRSNDTIEIPGFNLTLEKGVVPIIKDQDSSRSCSNFLNYDDFPIEHKEKIRKFIEIQLIEYAKNSAGWIFWNYKTENAIEWDFKELTAKGLFPSPLDNYTYFYPDGSTIKNGIENSTSIGKNRRKQNVAIKRFKINNGLLFGSILFGCVVLFY</sequence>
<dbReference type="PROSITE" id="PS00659">
    <property type="entry name" value="GLYCOSYL_HYDROL_F5"/>
    <property type="match status" value="1"/>
</dbReference>
<evidence type="ECO:0000256" key="3">
    <source>
        <dbReference type="ARBA" id="ARBA00023295"/>
    </source>
</evidence>
<feature type="signal peptide" evidence="6">
    <location>
        <begin position="1"/>
        <end position="23"/>
    </location>
</feature>
<comment type="similarity">
    <text evidence="1 5">Belongs to the glycosyl hydrolase 5 (cellulase A) family.</text>
</comment>
<keyword evidence="4" id="KW-0961">Cell wall biogenesis/degradation</keyword>
<dbReference type="GO" id="GO:0071555">
    <property type="term" value="P:cell wall organization"/>
    <property type="evidence" value="ECO:0007669"/>
    <property type="project" value="UniProtKB-KW"/>
</dbReference>
<dbReference type="PANTHER" id="PTHR31297">
    <property type="entry name" value="GLUCAN ENDO-1,6-BETA-GLUCOSIDASE B"/>
    <property type="match status" value="1"/>
</dbReference>
<evidence type="ECO:0000256" key="2">
    <source>
        <dbReference type="ARBA" id="ARBA00022801"/>
    </source>
</evidence>
<proteinExistence type="inferred from homology"/>
<evidence type="ECO:0000313" key="8">
    <source>
        <dbReference type="EMBL" id="KAH3672685.1"/>
    </source>
</evidence>
<dbReference type="AlphaFoldDB" id="A0A9P8PJI1"/>
<gene>
    <name evidence="8" type="ORF">WICMUC_004203</name>
</gene>
<dbReference type="InterPro" id="IPR018087">
    <property type="entry name" value="Glyco_hydro_5_CS"/>
</dbReference>
<keyword evidence="2 5" id="KW-0378">Hydrolase</keyword>
<dbReference type="Proteomes" id="UP000769528">
    <property type="component" value="Unassembled WGS sequence"/>
</dbReference>
<dbReference type="InterPro" id="IPR050386">
    <property type="entry name" value="Glycosyl_hydrolase_5"/>
</dbReference>
<dbReference type="PANTHER" id="PTHR31297:SF9">
    <property type="entry name" value="GLUCAN 1,3-BETA-GLUCOSIDASE 2"/>
    <property type="match status" value="1"/>
</dbReference>
<dbReference type="GO" id="GO:0009251">
    <property type="term" value="P:glucan catabolic process"/>
    <property type="evidence" value="ECO:0007669"/>
    <property type="project" value="TreeGrafter"/>
</dbReference>
<dbReference type="SUPFAM" id="SSF51445">
    <property type="entry name" value="(Trans)glycosidases"/>
    <property type="match status" value="1"/>
</dbReference>
<organism evidence="8 9">
    <name type="scientific">Wickerhamomyces mucosus</name>
    <dbReference type="NCBI Taxonomy" id="1378264"/>
    <lineage>
        <taxon>Eukaryota</taxon>
        <taxon>Fungi</taxon>
        <taxon>Dikarya</taxon>
        <taxon>Ascomycota</taxon>
        <taxon>Saccharomycotina</taxon>
        <taxon>Saccharomycetes</taxon>
        <taxon>Phaffomycetales</taxon>
        <taxon>Wickerhamomycetaceae</taxon>
        <taxon>Wickerhamomyces</taxon>
    </lineage>
</organism>
<evidence type="ECO:0000256" key="5">
    <source>
        <dbReference type="RuleBase" id="RU361153"/>
    </source>
</evidence>
<reference evidence="8" key="1">
    <citation type="journal article" date="2021" name="Open Biol.">
        <title>Shared evolutionary footprints suggest mitochondrial oxidative damage underlies multiple complex I losses in fungi.</title>
        <authorList>
            <person name="Schikora-Tamarit M.A."/>
            <person name="Marcet-Houben M."/>
            <person name="Nosek J."/>
            <person name="Gabaldon T."/>
        </authorList>
    </citation>
    <scope>NUCLEOTIDE SEQUENCE</scope>
    <source>
        <strain evidence="8">CBS6341</strain>
    </source>
</reference>
<keyword evidence="3 5" id="KW-0326">Glycosidase</keyword>
<dbReference type="Pfam" id="PF00150">
    <property type="entry name" value="Cellulase"/>
    <property type="match status" value="1"/>
</dbReference>
<dbReference type="EMBL" id="JAEUBF010001116">
    <property type="protein sequence ID" value="KAH3672685.1"/>
    <property type="molecule type" value="Genomic_DNA"/>
</dbReference>
<name>A0A9P8PJI1_9ASCO</name>
<evidence type="ECO:0000256" key="1">
    <source>
        <dbReference type="ARBA" id="ARBA00005641"/>
    </source>
</evidence>
<accession>A0A9P8PJI1</accession>
<keyword evidence="9" id="KW-1185">Reference proteome</keyword>
<dbReference type="InterPro" id="IPR017853">
    <property type="entry name" value="GH"/>
</dbReference>
<evidence type="ECO:0000259" key="7">
    <source>
        <dbReference type="Pfam" id="PF00150"/>
    </source>
</evidence>
<dbReference type="GO" id="GO:0005576">
    <property type="term" value="C:extracellular region"/>
    <property type="evidence" value="ECO:0007669"/>
    <property type="project" value="TreeGrafter"/>
</dbReference>
<evidence type="ECO:0000256" key="4">
    <source>
        <dbReference type="ARBA" id="ARBA00023316"/>
    </source>
</evidence>
<protein>
    <recommendedName>
        <fullName evidence="7">Glycoside hydrolase family 5 domain-containing protein</fullName>
    </recommendedName>
</protein>
<keyword evidence="6" id="KW-0732">Signal</keyword>
<dbReference type="OrthoDB" id="62120at2759"/>
<evidence type="ECO:0000256" key="6">
    <source>
        <dbReference type="SAM" id="SignalP"/>
    </source>
</evidence>
<dbReference type="GO" id="GO:0004338">
    <property type="term" value="F:glucan exo-1,3-beta-glucosidase activity"/>
    <property type="evidence" value="ECO:0007669"/>
    <property type="project" value="TreeGrafter"/>
</dbReference>
<evidence type="ECO:0000313" key="9">
    <source>
        <dbReference type="Proteomes" id="UP000769528"/>
    </source>
</evidence>
<reference evidence="8" key="2">
    <citation type="submission" date="2021-01" db="EMBL/GenBank/DDBJ databases">
        <authorList>
            <person name="Schikora-Tamarit M.A."/>
        </authorList>
    </citation>
    <scope>NUCLEOTIDE SEQUENCE</scope>
    <source>
        <strain evidence="8">CBS6341</strain>
    </source>
</reference>